<evidence type="ECO:0000256" key="2">
    <source>
        <dbReference type="ARBA" id="ARBA00002788"/>
    </source>
</evidence>
<name>A0A7C5VUR0_THERO</name>
<evidence type="ECO:0000256" key="3">
    <source>
        <dbReference type="ARBA" id="ARBA00012095"/>
    </source>
</evidence>
<dbReference type="GO" id="GO:0016020">
    <property type="term" value="C:membrane"/>
    <property type="evidence" value="ECO:0007669"/>
    <property type="project" value="InterPro"/>
</dbReference>
<dbReference type="EMBL" id="DRWX01000126">
    <property type="protein sequence ID" value="HHM96075.1"/>
    <property type="molecule type" value="Genomic_DNA"/>
</dbReference>
<dbReference type="SUPFAM" id="SSF53062">
    <property type="entry name" value="PTS system fructose IIA component-like"/>
    <property type="match status" value="1"/>
</dbReference>
<keyword evidence="4 7" id="KW-0808">Transferase</keyword>
<dbReference type="InterPro" id="IPR004701">
    <property type="entry name" value="PTS_EIIA_man-typ"/>
</dbReference>
<evidence type="ECO:0000259" key="6">
    <source>
        <dbReference type="PROSITE" id="PS51096"/>
    </source>
</evidence>
<dbReference type="InterPro" id="IPR012844">
    <property type="entry name" value="DhaM_N"/>
</dbReference>
<protein>
    <recommendedName>
        <fullName evidence="3">phosphoenolpyruvate--glycerone phosphotransferase</fullName>
        <ecNumber evidence="3">2.7.1.121</ecNumber>
    </recommendedName>
</protein>
<evidence type="ECO:0000256" key="5">
    <source>
        <dbReference type="ARBA" id="ARBA00046577"/>
    </source>
</evidence>
<comment type="subunit">
    <text evidence="5">Homodimer. The dihydroxyacetone kinase complex is composed of a homodimer of DhaM, a homodimer of DhaK and the subunit DhaL.</text>
</comment>
<organism evidence="7">
    <name type="scientific">Thermomicrobium roseum</name>
    <dbReference type="NCBI Taxonomy" id="500"/>
    <lineage>
        <taxon>Bacteria</taxon>
        <taxon>Pseudomonadati</taxon>
        <taxon>Thermomicrobiota</taxon>
        <taxon>Thermomicrobia</taxon>
        <taxon>Thermomicrobiales</taxon>
        <taxon>Thermomicrobiaceae</taxon>
        <taxon>Thermomicrobium</taxon>
    </lineage>
</organism>
<dbReference type="Pfam" id="PF03610">
    <property type="entry name" value="EIIA-man"/>
    <property type="match status" value="1"/>
</dbReference>
<dbReference type="Gene3D" id="3.40.50.510">
    <property type="entry name" value="Phosphotransferase system, mannose-type IIA component"/>
    <property type="match status" value="1"/>
</dbReference>
<dbReference type="AlphaFoldDB" id="A0A7C5VUR0"/>
<accession>A0A7C5VUR0</accession>
<dbReference type="GO" id="GO:0019563">
    <property type="term" value="P:glycerol catabolic process"/>
    <property type="evidence" value="ECO:0007669"/>
    <property type="project" value="InterPro"/>
</dbReference>
<gene>
    <name evidence="7" type="primary">dhaM</name>
    <name evidence="7" type="ORF">ENM21_02550</name>
</gene>
<dbReference type="PANTHER" id="PTHR38594">
    <property type="entry name" value="PEP-DEPENDENT DIHYDROXYACETONE KINASE, PHOSPHORYL DONOR SUBUNIT DHAM"/>
    <property type="match status" value="1"/>
</dbReference>
<dbReference type="PROSITE" id="PS51096">
    <property type="entry name" value="PTS_EIIA_TYPE_4"/>
    <property type="match status" value="1"/>
</dbReference>
<proteinExistence type="predicted"/>
<dbReference type="EC" id="2.7.1.121" evidence="3"/>
<comment type="caution">
    <text evidence="7">The sequence shown here is derived from an EMBL/GenBank/DDBJ whole genome shotgun (WGS) entry which is preliminary data.</text>
</comment>
<reference evidence="7" key="1">
    <citation type="journal article" date="2020" name="mSystems">
        <title>Genome- and Community-Level Interaction Insights into Carbon Utilization and Element Cycling Functions of Hydrothermarchaeota in Hydrothermal Sediment.</title>
        <authorList>
            <person name="Zhou Z."/>
            <person name="Liu Y."/>
            <person name="Xu W."/>
            <person name="Pan J."/>
            <person name="Luo Z.H."/>
            <person name="Li M."/>
        </authorList>
    </citation>
    <scope>NUCLEOTIDE SEQUENCE [LARGE SCALE GENOMIC DNA]</scope>
    <source>
        <strain evidence="7">SpSt-1065</strain>
    </source>
</reference>
<evidence type="ECO:0000313" key="7">
    <source>
        <dbReference type="EMBL" id="HHM96075.1"/>
    </source>
</evidence>
<dbReference type="GO" id="GO:0009401">
    <property type="term" value="P:phosphoenolpyruvate-dependent sugar phosphotransferase system"/>
    <property type="evidence" value="ECO:0007669"/>
    <property type="project" value="InterPro"/>
</dbReference>
<dbReference type="NCBIfam" id="TIGR02364">
    <property type="entry name" value="dha_pts"/>
    <property type="match status" value="1"/>
</dbReference>
<evidence type="ECO:0000256" key="1">
    <source>
        <dbReference type="ARBA" id="ARBA00001113"/>
    </source>
</evidence>
<feature type="domain" description="PTS EIIA type-4" evidence="6">
    <location>
        <begin position="1"/>
        <end position="132"/>
    </location>
</feature>
<dbReference type="PANTHER" id="PTHR38594:SF1">
    <property type="entry name" value="PEP-DEPENDENT DIHYDROXYACETONE KINASE, PHOSPHORYL DONOR SUBUNIT DHAM"/>
    <property type="match status" value="1"/>
</dbReference>
<dbReference type="InterPro" id="IPR036662">
    <property type="entry name" value="PTS_EIIA_man-typ_sf"/>
</dbReference>
<dbReference type="GO" id="GO:0047324">
    <property type="term" value="F:phosphoenolpyruvate-glycerone phosphotransferase activity"/>
    <property type="evidence" value="ECO:0007669"/>
    <property type="project" value="UniProtKB-EC"/>
</dbReference>
<evidence type="ECO:0000256" key="4">
    <source>
        <dbReference type="ARBA" id="ARBA00022679"/>
    </source>
</evidence>
<dbReference type="InterPro" id="IPR039643">
    <property type="entry name" value="DhaM"/>
</dbReference>
<comment type="catalytic activity">
    <reaction evidence="1">
        <text>dihydroxyacetone + phosphoenolpyruvate = dihydroxyacetone phosphate + pyruvate</text>
        <dbReference type="Rhea" id="RHEA:18381"/>
        <dbReference type="ChEBI" id="CHEBI:15361"/>
        <dbReference type="ChEBI" id="CHEBI:16016"/>
        <dbReference type="ChEBI" id="CHEBI:57642"/>
        <dbReference type="ChEBI" id="CHEBI:58702"/>
        <dbReference type="EC" id="2.7.1.121"/>
    </reaction>
</comment>
<keyword evidence="7" id="KW-0418">Kinase</keyword>
<sequence>MIGILVVSHNRKIAEGVCELAAEMTQGKVPLIPVGGTAGGESGTDVTAIVDALNTLLGQVDEVLVLGDLGSAFLGVRTALEFIAPEQAQRVVVSHAPLVEGAVIAAVEAAVGRSARDAESAAQQALTVTKSF</sequence>
<comment type="function">
    <text evidence="2">Component of the dihydroxyacetone kinase complex, which is responsible for the phosphoenolpyruvate (PEP)-dependent phosphorylation of dihydroxyacetone. DhaM serves as the phosphoryl donor. Is phosphorylated by phosphoenolpyruvate in an EI- and HPr-dependent reaction, and a phosphorelay system on histidine residues finally leads to phosphoryl transfer to DhaL and dihydroxyacetone.</text>
</comment>